<dbReference type="InterPro" id="IPR000235">
    <property type="entry name" value="Ribosomal_uS7"/>
</dbReference>
<dbReference type="Proteomes" id="UP001152964">
    <property type="component" value="Chromosome 10"/>
</dbReference>
<reference evidence="6" key="1">
    <citation type="submission" date="2022-08" db="EMBL/GenBank/DDBJ databases">
        <authorList>
            <person name="Byrne P K."/>
        </authorList>
    </citation>
    <scope>NUCLEOTIDE SEQUENCE</scope>
    <source>
        <strain evidence="6">UCD650</strain>
    </source>
</reference>
<dbReference type="InterPro" id="IPR036823">
    <property type="entry name" value="Ribosomal_uS7_dom_sf"/>
</dbReference>
<accession>A0ABN8VCQ2</accession>
<dbReference type="CDD" id="cd14868">
    <property type="entry name" value="uS7_Mitochondria_Fungi"/>
    <property type="match status" value="1"/>
</dbReference>
<feature type="domain" description="Small ribosomal subunit protein uS7" evidence="5">
    <location>
        <begin position="149"/>
        <end position="288"/>
    </location>
</feature>
<evidence type="ECO:0000256" key="4">
    <source>
        <dbReference type="RuleBase" id="RU003619"/>
    </source>
</evidence>
<evidence type="ECO:0000256" key="3">
    <source>
        <dbReference type="ARBA" id="ARBA00023274"/>
    </source>
</evidence>
<evidence type="ECO:0000256" key="2">
    <source>
        <dbReference type="ARBA" id="ARBA00022980"/>
    </source>
</evidence>
<dbReference type="InterPro" id="IPR020606">
    <property type="entry name" value="Ribosomal_uS7_CS"/>
</dbReference>
<keyword evidence="7" id="KW-1185">Reference proteome</keyword>
<dbReference type="EMBL" id="OX291500">
    <property type="protein sequence ID" value="CAI1522933.1"/>
    <property type="molecule type" value="Genomic_DNA"/>
</dbReference>
<dbReference type="Gene3D" id="1.10.455.10">
    <property type="entry name" value="Ribosomal protein S7 domain"/>
    <property type="match status" value="1"/>
</dbReference>
<protein>
    <recommendedName>
        <fullName evidence="5">Small ribosomal subunit protein uS7 domain-containing protein</fullName>
    </recommendedName>
</protein>
<evidence type="ECO:0000313" key="7">
    <source>
        <dbReference type="Proteomes" id="UP001152964"/>
    </source>
</evidence>
<dbReference type="PROSITE" id="PS00052">
    <property type="entry name" value="RIBOSOMAL_S7"/>
    <property type="match status" value="1"/>
</dbReference>
<gene>
    <name evidence="6" type="primary">U6500J03050</name>
    <name evidence="6" type="ORF">SEUBUCD650_0J03050</name>
</gene>
<dbReference type="PANTHER" id="PTHR11205">
    <property type="entry name" value="RIBOSOMAL PROTEIN S7"/>
    <property type="match status" value="1"/>
</dbReference>
<name>A0ABN8VCQ2_SACEU</name>
<keyword evidence="2 4" id="KW-0689">Ribosomal protein</keyword>
<organism evidence="6 7">
    <name type="scientific">Saccharomyces eubayanus</name>
    <name type="common">Yeast</name>
    <dbReference type="NCBI Taxonomy" id="1080349"/>
    <lineage>
        <taxon>Eukaryota</taxon>
        <taxon>Fungi</taxon>
        <taxon>Dikarya</taxon>
        <taxon>Ascomycota</taxon>
        <taxon>Saccharomycotina</taxon>
        <taxon>Saccharomycetes</taxon>
        <taxon>Saccharomycetales</taxon>
        <taxon>Saccharomycetaceae</taxon>
        <taxon>Saccharomyces</taxon>
    </lineage>
</organism>
<dbReference type="InterPro" id="IPR047988">
    <property type="entry name" value="Ribosomal_uS7m_fungi"/>
</dbReference>
<dbReference type="SUPFAM" id="SSF47973">
    <property type="entry name" value="Ribosomal protein S7"/>
    <property type="match status" value="1"/>
</dbReference>
<dbReference type="Pfam" id="PF00177">
    <property type="entry name" value="Ribosomal_S7"/>
    <property type="match status" value="1"/>
</dbReference>
<proteinExistence type="inferred from homology"/>
<dbReference type="InterPro" id="IPR023798">
    <property type="entry name" value="Ribosomal_uS7_dom"/>
</dbReference>
<evidence type="ECO:0000256" key="1">
    <source>
        <dbReference type="ARBA" id="ARBA00007151"/>
    </source>
</evidence>
<comment type="similarity">
    <text evidence="1 4">Belongs to the universal ribosomal protein uS7 family.</text>
</comment>
<sequence length="294" mass="33520">MPSYGALFDDCSEVQFAWYSTYIYIYIYIHAIHQRASPNKGKEHTHTMLHSARRHLLCRPRLLWQSGLGTARFQSSLRAPANEPLAEDQVDEWLEAINELKTEFSSKDYLPETSLAPPGQSKIDLLHGPHTEAKTRPTTEQLEQWEALKSVPIPPRKDPTLDHITNMIMRHGKKEKAQSMLSKALYLVYCQTRQDPIQALERALDDLAPLMLTKTFNTGVAKASVIPVPLNKRQRNRIAWNWIVQSANQRVSSDFAVRLGEELVAISKGTSSAFDKRDQIHKTAIAHRAYIQLK</sequence>
<evidence type="ECO:0000259" key="5">
    <source>
        <dbReference type="Pfam" id="PF00177"/>
    </source>
</evidence>
<evidence type="ECO:0000313" key="6">
    <source>
        <dbReference type="EMBL" id="CAI1522933.1"/>
    </source>
</evidence>
<keyword evidence="3 4" id="KW-0687">Ribonucleoprotein</keyword>